<evidence type="ECO:0000256" key="12">
    <source>
        <dbReference type="ARBA" id="ARBA00023273"/>
    </source>
</evidence>
<dbReference type="AlphaFoldDB" id="A0A4D9D6H9"/>
<evidence type="ECO:0000256" key="11">
    <source>
        <dbReference type="ARBA" id="ARBA00023254"/>
    </source>
</evidence>
<evidence type="ECO:0000256" key="7">
    <source>
        <dbReference type="ARBA" id="ARBA00023054"/>
    </source>
</evidence>
<keyword evidence="9" id="KW-0206">Cytoskeleton</keyword>
<keyword evidence="7 14" id="KW-0175">Coiled coil</keyword>
<keyword evidence="6" id="KW-0282">Flagellum</keyword>
<comment type="similarity">
    <text evidence="3">Belongs to the MNS1 family.</text>
</comment>
<dbReference type="InterPro" id="IPR043597">
    <property type="entry name" value="TPH_dom"/>
</dbReference>
<comment type="function">
    <text evidence="13">Microtubule inner protein (MIP) part of the dynein-decorated doublet microtubules (DMTs) in cilia axoneme, which is required for motile cilia beating. May play a role in the control of meiotic division and germ cell differentiation through regulation of pairing and recombination during meiosis. Required for sperm flagella assembly. May play a role in the assembly and function of the outer dynein arm-docking complex (ODA-DC). ODA-DC mediates outer dynein arms (ODA) binding onto the axonemal doublet microtubules.</text>
</comment>
<evidence type="ECO:0000256" key="2">
    <source>
        <dbReference type="ARBA" id="ARBA00004611"/>
    </source>
</evidence>
<evidence type="ECO:0000256" key="4">
    <source>
        <dbReference type="ARBA" id="ARBA00014813"/>
    </source>
</evidence>
<feature type="region of interest" description="Disordered" evidence="15">
    <location>
        <begin position="178"/>
        <end position="210"/>
    </location>
</feature>
<dbReference type="PANTHER" id="PTHR19265:SF0">
    <property type="entry name" value="MEIOSIS-SPECIFIC NUCLEAR STRUCTURAL PROTEIN 1"/>
    <property type="match status" value="1"/>
</dbReference>
<evidence type="ECO:0000256" key="13">
    <source>
        <dbReference type="ARBA" id="ARBA00046114"/>
    </source>
</evidence>
<dbReference type="GO" id="GO:0005634">
    <property type="term" value="C:nucleus"/>
    <property type="evidence" value="ECO:0007669"/>
    <property type="project" value="UniProtKB-SubCell"/>
</dbReference>
<evidence type="ECO:0000256" key="9">
    <source>
        <dbReference type="ARBA" id="ARBA00023212"/>
    </source>
</evidence>
<dbReference type="GO" id="GO:0051321">
    <property type="term" value="P:meiotic cell cycle"/>
    <property type="evidence" value="ECO:0007669"/>
    <property type="project" value="UniProtKB-KW"/>
</dbReference>
<sequence length="435" mass="51842">MMSKREEQEARRLEVERVKKEEQRALEAEKQAQRWRQAEADSIAAKQEDERRQREKKECEYQRICETSEELRELEKILNMAYMKKERAAQQEEQKLLQHVQQVEEASLDQLMEMHRHQGLQDESSRQFDLRFDPEKFKLDIQSQLAEKQHRRREQEAMIAAGDKALIEQAMLKEERQEKERLNATAKRNQEFRKRRLEHERERVQAQREKERQEAMEEARIREFEAKQAVRVETNKQRHSDRQARQKEAVARIVAEAKQRQIAEEELEALRDLLYAEEKEAARLEACQQRLAQKRRDQEELRKAQEEQRQLRGEQMALARLAEEKLVAEMQAKYAIELQQDNRLAQKRREAQQKYKMLLREQIEDGRRLAQEARRAVREPSAEGLASDTYKQNIIAEARKRLLMEHASRLGPFLPKSLALEVQQAHGIGPNDSKC</sequence>
<name>A0A4D9D6H9_9STRA</name>
<evidence type="ECO:0000256" key="15">
    <source>
        <dbReference type="SAM" id="MobiDB-lite"/>
    </source>
</evidence>
<comment type="subcellular location">
    <subcellularLocation>
        <location evidence="2">Cytoplasm</location>
        <location evidence="2">Cytoskeleton</location>
        <location evidence="2">Flagellum axoneme</location>
    </subcellularLocation>
    <subcellularLocation>
        <location evidence="1">Nucleus</location>
    </subcellularLocation>
</comment>
<dbReference type="PANTHER" id="PTHR19265">
    <property type="entry name" value="MEIOSIS-SPECIFIC NUCLEAR STRUCTURAL PROTEIN 1"/>
    <property type="match status" value="1"/>
</dbReference>
<gene>
    <name evidence="17" type="ORF">NSK_002807</name>
</gene>
<evidence type="ECO:0000313" key="18">
    <source>
        <dbReference type="Proteomes" id="UP000355283"/>
    </source>
</evidence>
<feature type="coiled-coil region" evidence="14">
    <location>
        <begin position="253"/>
        <end position="361"/>
    </location>
</feature>
<evidence type="ECO:0000256" key="8">
    <source>
        <dbReference type="ARBA" id="ARBA00023069"/>
    </source>
</evidence>
<feature type="domain" description="Trichohyalin-plectin-homology" evidence="16">
    <location>
        <begin position="64"/>
        <end position="416"/>
    </location>
</feature>
<keyword evidence="11" id="KW-0469">Meiosis</keyword>
<dbReference type="Proteomes" id="UP000355283">
    <property type="component" value="Unassembled WGS sequence"/>
</dbReference>
<accession>A0A4D9D6H9</accession>
<keyword evidence="10" id="KW-0539">Nucleus</keyword>
<feature type="compositionally biased region" description="Basic and acidic residues" evidence="15">
    <location>
        <begin position="46"/>
        <end position="59"/>
    </location>
</feature>
<evidence type="ECO:0000256" key="1">
    <source>
        <dbReference type="ARBA" id="ARBA00004123"/>
    </source>
</evidence>
<comment type="caution">
    <text evidence="17">The sequence shown here is derived from an EMBL/GenBank/DDBJ whole genome shotgun (WGS) entry which is preliminary data.</text>
</comment>
<evidence type="ECO:0000256" key="6">
    <source>
        <dbReference type="ARBA" id="ARBA00022846"/>
    </source>
</evidence>
<dbReference type="Pfam" id="PF13868">
    <property type="entry name" value="TPH"/>
    <property type="match status" value="1"/>
</dbReference>
<organism evidence="17 18">
    <name type="scientific">Nannochloropsis salina CCMP1776</name>
    <dbReference type="NCBI Taxonomy" id="1027361"/>
    <lineage>
        <taxon>Eukaryota</taxon>
        <taxon>Sar</taxon>
        <taxon>Stramenopiles</taxon>
        <taxon>Ochrophyta</taxon>
        <taxon>Eustigmatophyceae</taxon>
        <taxon>Eustigmatales</taxon>
        <taxon>Monodopsidaceae</taxon>
        <taxon>Microchloropsis</taxon>
        <taxon>Microchloropsis salina</taxon>
    </lineage>
</organism>
<keyword evidence="12" id="KW-0966">Cell projection</keyword>
<evidence type="ECO:0000313" key="17">
    <source>
        <dbReference type="EMBL" id="TFJ85987.1"/>
    </source>
</evidence>
<keyword evidence="5" id="KW-0963">Cytoplasm</keyword>
<keyword evidence="18" id="KW-1185">Reference proteome</keyword>
<dbReference type="InterPro" id="IPR026504">
    <property type="entry name" value="MNS1"/>
</dbReference>
<feature type="coiled-coil region" evidence="14">
    <location>
        <begin position="71"/>
        <end position="109"/>
    </location>
</feature>
<dbReference type="EMBL" id="SDOX01000010">
    <property type="protein sequence ID" value="TFJ85987.1"/>
    <property type="molecule type" value="Genomic_DNA"/>
</dbReference>
<evidence type="ECO:0000256" key="10">
    <source>
        <dbReference type="ARBA" id="ARBA00023242"/>
    </source>
</evidence>
<evidence type="ECO:0000256" key="14">
    <source>
        <dbReference type="SAM" id="Coils"/>
    </source>
</evidence>
<proteinExistence type="inferred from homology"/>
<feature type="region of interest" description="Disordered" evidence="15">
    <location>
        <begin position="1"/>
        <end position="59"/>
    </location>
</feature>
<evidence type="ECO:0000259" key="16">
    <source>
        <dbReference type="Pfam" id="PF13868"/>
    </source>
</evidence>
<evidence type="ECO:0000256" key="3">
    <source>
        <dbReference type="ARBA" id="ARBA00009158"/>
    </source>
</evidence>
<feature type="compositionally biased region" description="Basic and acidic residues" evidence="15">
    <location>
        <begin position="1"/>
        <end position="39"/>
    </location>
</feature>
<evidence type="ECO:0000256" key="5">
    <source>
        <dbReference type="ARBA" id="ARBA00022490"/>
    </source>
</evidence>
<dbReference type="OrthoDB" id="197839at2759"/>
<keyword evidence="8" id="KW-0969">Cilium</keyword>
<reference evidence="17 18" key="1">
    <citation type="submission" date="2019-01" db="EMBL/GenBank/DDBJ databases">
        <title>Nuclear Genome Assembly of the Microalgal Biofuel strain Nannochloropsis salina CCMP1776.</title>
        <authorList>
            <person name="Hovde B."/>
        </authorList>
    </citation>
    <scope>NUCLEOTIDE SEQUENCE [LARGE SCALE GENOMIC DNA]</scope>
    <source>
        <strain evidence="17 18">CCMP1776</strain>
    </source>
</reference>
<protein>
    <recommendedName>
        <fullName evidence="4">Meiosis-specific nuclear structural protein 1</fullName>
    </recommendedName>
</protein>